<reference evidence="2" key="1">
    <citation type="submission" date="2023-06" db="EMBL/GenBank/DDBJ databases">
        <authorList>
            <consortium name="Lawrence Berkeley National Laboratory"/>
            <person name="Ahrendt S."/>
            <person name="Sahu N."/>
            <person name="Indic B."/>
            <person name="Wong-Bajracharya J."/>
            <person name="Merenyi Z."/>
            <person name="Ke H.-M."/>
            <person name="Monk M."/>
            <person name="Kocsube S."/>
            <person name="Drula E."/>
            <person name="Lipzen A."/>
            <person name="Balint B."/>
            <person name="Henrissat B."/>
            <person name="Andreopoulos B."/>
            <person name="Martin F.M."/>
            <person name="Harder C.B."/>
            <person name="Rigling D."/>
            <person name="Ford K.L."/>
            <person name="Foster G.D."/>
            <person name="Pangilinan J."/>
            <person name="Papanicolaou A."/>
            <person name="Barry K."/>
            <person name="LaButti K."/>
            <person name="Viragh M."/>
            <person name="Koriabine M."/>
            <person name="Yan M."/>
            <person name="Riley R."/>
            <person name="Champramary S."/>
            <person name="Plett K.L."/>
            <person name="Tsai I.J."/>
            <person name="Slot J."/>
            <person name="Sipos G."/>
            <person name="Plett J."/>
            <person name="Nagy L.G."/>
            <person name="Grigoriev I.V."/>
        </authorList>
    </citation>
    <scope>NUCLEOTIDE SEQUENCE</scope>
    <source>
        <strain evidence="2">CCBAS 213</strain>
    </source>
</reference>
<feature type="domain" description="Tyrosine specific protein phosphatases" evidence="1">
    <location>
        <begin position="124"/>
        <end position="186"/>
    </location>
</feature>
<dbReference type="InterPro" id="IPR000387">
    <property type="entry name" value="Tyr_Pase_dom"/>
</dbReference>
<dbReference type="PANTHER" id="PTHR31126:SF1">
    <property type="entry name" value="TYROSINE SPECIFIC PROTEIN PHOSPHATASES DOMAIN-CONTAINING PROTEIN"/>
    <property type="match status" value="1"/>
</dbReference>
<organism evidence="2 3">
    <name type="scientific">Armillaria tabescens</name>
    <name type="common">Ringless honey mushroom</name>
    <name type="synonym">Agaricus tabescens</name>
    <dbReference type="NCBI Taxonomy" id="1929756"/>
    <lineage>
        <taxon>Eukaryota</taxon>
        <taxon>Fungi</taxon>
        <taxon>Dikarya</taxon>
        <taxon>Basidiomycota</taxon>
        <taxon>Agaricomycotina</taxon>
        <taxon>Agaricomycetes</taxon>
        <taxon>Agaricomycetidae</taxon>
        <taxon>Agaricales</taxon>
        <taxon>Marasmiineae</taxon>
        <taxon>Physalacriaceae</taxon>
        <taxon>Desarmillaria</taxon>
    </lineage>
</organism>
<protein>
    <submittedName>
        <fullName evidence="2">Protein-tyrosine phosphatase-like protein</fullName>
    </submittedName>
</protein>
<dbReference type="AlphaFoldDB" id="A0AA39N6N7"/>
<dbReference type="Proteomes" id="UP001175211">
    <property type="component" value="Unassembled WGS sequence"/>
</dbReference>
<dbReference type="GO" id="GO:0004721">
    <property type="term" value="F:phosphoprotein phosphatase activity"/>
    <property type="evidence" value="ECO:0007669"/>
    <property type="project" value="InterPro"/>
</dbReference>
<dbReference type="RefSeq" id="XP_060331501.1">
    <property type="nucleotide sequence ID" value="XM_060475574.1"/>
</dbReference>
<dbReference type="SUPFAM" id="SSF52799">
    <property type="entry name" value="(Phosphotyrosine protein) phosphatases II"/>
    <property type="match status" value="1"/>
</dbReference>
<dbReference type="EMBL" id="JAUEPS010000015">
    <property type="protein sequence ID" value="KAK0459275.1"/>
    <property type="molecule type" value="Genomic_DNA"/>
</dbReference>
<dbReference type="Pfam" id="PF13350">
    <property type="entry name" value="Y_phosphatase3"/>
    <property type="match status" value="1"/>
</dbReference>
<proteinExistence type="predicted"/>
<dbReference type="InterPro" id="IPR026893">
    <property type="entry name" value="Tyr/Ser_Pase_IphP-type"/>
</dbReference>
<dbReference type="PANTHER" id="PTHR31126">
    <property type="entry name" value="TYROSINE-PROTEIN PHOSPHATASE"/>
    <property type="match status" value="1"/>
</dbReference>
<accession>A0AA39N6N7</accession>
<comment type="caution">
    <text evidence="2">The sequence shown here is derived from an EMBL/GenBank/DDBJ whole genome shotgun (WGS) entry which is preliminary data.</text>
</comment>
<evidence type="ECO:0000313" key="3">
    <source>
        <dbReference type="Proteomes" id="UP001175211"/>
    </source>
</evidence>
<dbReference type="PROSITE" id="PS00383">
    <property type="entry name" value="TYR_PHOSPHATASE_1"/>
    <property type="match status" value="1"/>
</dbReference>
<name>A0AA39N6N7_ARMTA</name>
<dbReference type="Gene3D" id="3.90.190.10">
    <property type="entry name" value="Protein tyrosine phosphatase superfamily"/>
    <property type="match status" value="1"/>
</dbReference>
<gene>
    <name evidence="2" type="ORF">EV420DRAFT_1620439</name>
</gene>
<evidence type="ECO:0000313" key="2">
    <source>
        <dbReference type="EMBL" id="KAK0459275.1"/>
    </source>
</evidence>
<keyword evidence="3" id="KW-1185">Reference proteome</keyword>
<dbReference type="InterPro" id="IPR029021">
    <property type="entry name" value="Prot-tyrosine_phosphatase-like"/>
</dbReference>
<dbReference type="InterPro" id="IPR016130">
    <property type="entry name" value="Tyr_Pase_AS"/>
</dbReference>
<sequence>MTLPIPSDASILSLPPFIQVQGVINIRMVGGYKTATPSTIVKPGTVFRCGELSYLTENGKQQLISHGIRRIFDLRSDTEISSYSTATPDIEGVASVRVAISEENTFDPTNLALRLQAFDRDEIQTFLEVYEEILTIAGPAFNAILRHLIDKPEEPILVHCTAGKDRTGLVCAVLLMILGVDDQDIVNDYALTTHGLEPAIPMFTARLERNPVFRSNFEGAVKMGSSRPETMVATLQMIREKFGGAEGYIKAYTSLGDEDIEILRQRLLVAA</sequence>
<dbReference type="GeneID" id="85359122"/>
<evidence type="ECO:0000259" key="1">
    <source>
        <dbReference type="PROSITE" id="PS50056"/>
    </source>
</evidence>
<dbReference type="PROSITE" id="PS50056">
    <property type="entry name" value="TYR_PHOSPHATASE_2"/>
    <property type="match status" value="1"/>
</dbReference>